<reference evidence="7" key="1">
    <citation type="submission" date="2016-01" db="EMBL/GenBank/DDBJ databases">
        <authorList>
            <person name="Mitreva M."/>
            <person name="Pepin K.H."/>
            <person name="Mihindukulasuriya K.A."/>
            <person name="Fulton R."/>
            <person name="Fronick C."/>
            <person name="O'Laughlin M."/>
            <person name="Miner T."/>
            <person name="Herter B."/>
            <person name="Rosa B.A."/>
            <person name="Cordes M."/>
            <person name="Tomlinson C."/>
            <person name="Wollam A."/>
            <person name="Palsikar V.B."/>
            <person name="Mardis E.R."/>
            <person name="Wilson R.K."/>
        </authorList>
    </citation>
    <scope>NUCLEOTIDE SEQUENCE [LARGE SCALE GENOMIC DNA]</scope>
    <source>
        <strain evidence="7">KA00185</strain>
    </source>
</reference>
<keyword evidence="7" id="KW-1185">Reference proteome</keyword>
<organism evidence="6 7">
    <name type="scientific">Leptotrichia wadei</name>
    <dbReference type="NCBI Taxonomy" id="157687"/>
    <lineage>
        <taxon>Bacteria</taxon>
        <taxon>Fusobacteriati</taxon>
        <taxon>Fusobacteriota</taxon>
        <taxon>Fusobacteriia</taxon>
        <taxon>Fusobacteriales</taxon>
        <taxon>Leptotrichiaceae</taxon>
        <taxon>Leptotrichia</taxon>
    </lineage>
</organism>
<name>A0A133ZWW2_9FUSO</name>
<keyword evidence="2" id="KW-0813">Transport</keyword>
<dbReference type="SMART" id="SM00382">
    <property type="entry name" value="AAA"/>
    <property type="match status" value="1"/>
</dbReference>
<dbReference type="STRING" id="157687.HMPREF3180_02163"/>
<gene>
    <name evidence="6" type="ORF">HMPREF3180_02163</name>
</gene>
<evidence type="ECO:0000256" key="2">
    <source>
        <dbReference type="ARBA" id="ARBA00022448"/>
    </source>
</evidence>
<dbReference type="Proteomes" id="UP000070483">
    <property type="component" value="Unassembled WGS sequence"/>
</dbReference>
<dbReference type="PATRIC" id="fig|157687.3.peg.2165"/>
<dbReference type="PANTHER" id="PTHR42798:SF6">
    <property type="entry name" value="CELL DIVISION ATP-BINDING PROTEIN FTSE"/>
    <property type="match status" value="1"/>
</dbReference>
<dbReference type="PROSITE" id="PS50893">
    <property type="entry name" value="ABC_TRANSPORTER_2"/>
    <property type="match status" value="1"/>
</dbReference>
<comment type="similarity">
    <text evidence="1">Belongs to the ABC transporter superfamily.</text>
</comment>
<evidence type="ECO:0000313" key="6">
    <source>
        <dbReference type="EMBL" id="KXB59934.1"/>
    </source>
</evidence>
<dbReference type="InterPro" id="IPR003439">
    <property type="entry name" value="ABC_transporter-like_ATP-bd"/>
</dbReference>
<dbReference type="InterPro" id="IPR003593">
    <property type="entry name" value="AAA+_ATPase"/>
</dbReference>
<dbReference type="OrthoDB" id="9802264at2"/>
<keyword evidence="6" id="KW-0449">Lipoprotein</keyword>
<dbReference type="GO" id="GO:0022857">
    <property type="term" value="F:transmembrane transporter activity"/>
    <property type="evidence" value="ECO:0007669"/>
    <property type="project" value="UniProtKB-ARBA"/>
</dbReference>
<dbReference type="SUPFAM" id="SSF52540">
    <property type="entry name" value="P-loop containing nucleoside triphosphate hydrolases"/>
    <property type="match status" value="1"/>
</dbReference>
<evidence type="ECO:0000259" key="5">
    <source>
        <dbReference type="PROSITE" id="PS50893"/>
    </source>
</evidence>
<accession>A0A133ZWW2</accession>
<dbReference type="InterPro" id="IPR027417">
    <property type="entry name" value="P-loop_NTPase"/>
</dbReference>
<dbReference type="GO" id="GO:0005524">
    <property type="term" value="F:ATP binding"/>
    <property type="evidence" value="ECO:0007669"/>
    <property type="project" value="UniProtKB-KW"/>
</dbReference>
<proteinExistence type="inferred from homology"/>
<sequence>MNKIIELKNVNKIYKTKVENIHILKNINLAFNKGDFISIQGKSGSGKTSLLNILGLLDEPTDGEIYIGGEKIHYRDEKAKTAIRNEKIGFVFQFHYLLNEFTALENVMMPAHINKNMNKNGIKKKAKELLALVGLAKRTKHKPMELSGGEKQRVAIARAMINDPDIILADEPTGNLDTETSNLINELFMKINKERNQSIIIVTHSLELANLATYKYKIENGEFNMILPTIQF</sequence>
<dbReference type="PROSITE" id="PS00211">
    <property type="entry name" value="ABC_TRANSPORTER_1"/>
    <property type="match status" value="1"/>
</dbReference>
<evidence type="ECO:0000313" key="7">
    <source>
        <dbReference type="Proteomes" id="UP000070483"/>
    </source>
</evidence>
<dbReference type="Gene3D" id="3.40.50.300">
    <property type="entry name" value="P-loop containing nucleotide triphosphate hydrolases"/>
    <property type="match status" value="1"/>
</dbReference>
<evidence type="ECO:0000256" key="4">
    <source>
        <dbReference type="ARBA" id="ARBA00022840"/>
    </source>
</evidence>
<feature type="domain" description="ABC transporter" evidence="5">
    <location>
        <begin position="5"/>
        <end position="230"/>
    </location>
</feature>
<dbReference type="GO" id="GO:0016887">
    <property type="term" value="F:ATP hydrolysis activity"/>
    <property type="evidence" value="ECO:0007669"/>
    <property type="project" value="InterPro"/>
</dbReference>
<dbReference type="CDD" id="cd03255">
    <property type="entry name" value="ABC_MJ0796_LolCDE_FtsE"/>
    <property type="match status" value="1"/>
</dbReference>
<evidence type="ECO:0000256" key="1">
    <source>
        <dbReference type="ARBA" id="ARBA00005417"/>
    </source>
</evidence>
<comment type="caution">
    <text evidence="6">The sequence shown here is derived from an EMBL/GenBank/DDBJ whole genome shotgun (WGS) entry which is preliminary data.</text>
</comment>
<dbReference type="AlphaFoldDB" id="A0A133ZWW2"/>
<keyword evidence="3" id="KW-0547">Nucleotide-binding</keyword>
<dbReference type="EMBL" id="LSDD01000162">
    <property type="protein sequence ID" value="KXB59934.1"/>
    <property type="molecule type" value="Genomic_DNA"/>
</dbReference>
<dbReference type="GO" id="GO:0098796">
    <property type="term" value="C:membrane protein complex"/>
    <property type="evidence" value="ECO:0007669"/>
    <property type="project" value="UniProtKB-ARBA"/>
</dbReference>
<protein>
    <submittedName>
        <fullName evidence="6">Putative lipoprotein releasing system, ATP-binding protein</fullName>
    </submittedName>
</protein>
<dbReference type="InterPro" id="IPR017911">
    <property type="entry name" value="MacB-like_ATP-bd"/>
</dbReference>
<dbReference type="PANTHER" id="PTHR42798">
    <property type="entry name" value="LIPOPROTEIN-RELEASING SYSTEM ATP-BINDING PROTEIN LOLD"/>
    <property type="match status" value="1"/>
</dbReference>
<evidence type="ECO:0000256" key="3">
    <source>
        <dbReference type="ARBA" id="ARBA00022741"/>
    </source>
</evidence>
<dbReference type="Pfam" id="PF00005">
    <property type="entry name" value="ABC_tran"/>
    <property type="match status" value="1"/>
</dbReference>
<dbReference type="InterPro" id="IPR017871">
    <property type="entry name" value="ABC_transporter-like_CS"/>
</dbReference>
<dbReference type="RefSeq" id="WP_060918628.1">
    <property type="nucleotide sequence ID" value="NZ_KQ960114.1"/>
</dbReference>
<dbReference type="FunFam" id="3.40.50.300:FF:000032">
    <property type="entry name" value="Export ABC transporter ATP-binding protein"/>
    <property type="match status" value="1"/>
</dbReference>
<keyword evidence="4 6" id="KW-0067">ATP-binding</keyword>